<dbReference type="CDD" id="cd06558">
    <property type="entry name" value="crotonase-like"/>
    <property type="match status" value="1"/>
</dbReference>
<accession>A0A6I8PX54</accession>
<sequence length="317" mass="34358">MSIAAVFRINVFARQTPWCALSEAVISANIVTSRRRLHRKAFYHSQQKGHNEMTNVITQRHGTILTIGINRPEARNAVNPETASQLVEAFNQFENDPGLTAAVVHGIGGNFCAGLDLKEIAHDASALNVEQDVTKGRGPMGPSRMQFTKPIIAAVSGYAVAGGMELSLLADMRVVERSAIFGIFCRRFGMFLCKCVPLIDGGTVRLPQLIGLSRALDLILTGRPINSQEAYEFGLANRVVPDGQGLQCAIELAHSISSFPQKCMLADRASAYNSTFDASSFTDAMQYEYDSGAKVLVEESVPGAKRFSAGEGRKGKF</sequence>
<dbReference type="AlphaFoldDB" id="A0A6I8PX54"/>
<organism evidence="2">
    <name type="scientific">Xenopus tropicalis</name>
    <name type="common">Western clawed frog</name>
    <name type="synonym">Silurana tropicalis</name>
    <dbReference type="NCBI Taxonomy" id="8364"/>
    <lineage>
        <taxon>Eukaryota</taxon>
        <taxon>Metazoa</taxon>
        <taxon>Chordata</taxon>
        <taxon>Craniata</taxon>
        <taxon>Vertebrata</taxon>
        <taxon>Euteleostomi</taxon>
        <taxon>Amphibia</taxon>
        <taxon>Batrachia</taxon>
        <taxon>Anura</taxon>
        <taxon>Pipoidea</taxon>
        <taxon>Pipidae</taxon>
        <taxon>Xenopodinae</taxon>
        <taxon>Xenopus</taxon>
        <taxon>Silurana</taxon>
    </lineage>
</organism>
<dbReference type="InParanoid" id="A0A6I8PX54"/>
<reference evidence="2" key="1">
    <citation type="journal article" date="2010" name="Science">
        <title>The genome of the Western clawed frog Xenopus tropicalis.</title>
        <authorList>
            <person name="Hellsten U."/>
            <person name="Harland R.M."/>
            <person name="Gilchrist M.J."/>
            <person name="Hendrix D."/>
            <person name="Jurka J."/>
            <person name="Kapitonov V."/>
            <person name="Ovcharenko I."/>
            <person name="Putnam N.H."/>
            <person name="Shu S."/>
            <person name="Taher L."/>
            <person name="Blitz I.L."/>
            <person name="Blumberg B."/>
            <person name="Dichmann D.S."/>
            <person name="Dubchak I."/>
            <person name="Amaya E."/>
            <person name="Detter J.C."/>
            <person name="Fletcher R."/>
            <person name="Gerhard D.S."/>
            <person name="Goodstein D."/>
            <person name="Graves T."/>
            <person name="Grigoriev I.V."/>
            <person name="Grimwood J."/>
            <person name="Kawashima T."/>
            <person name="Lindquist E."/>
            <person name="Lucas S.M."/>
            <person name="Mead P.E."/>
            <person name="Mitros T."/>
            <person name="Ogino H."/>
            <person name="Ohta Y."/>
            <person name="Poliakov A.V."/>
            <person name="Pollet N."/>
            <person name="Robert J."/>
            <person name="Salamov A."/>
            <person name="Sater A.K."/>
            <person name="Schmutz J."/>
            <person name="Terry A."/>
            <person name="Vize P.D."/>
            <person name="Warren W.C."/>
            <person name="Wells D."/>
            <person name="Wills A."/>
            <person name="Wilson R.K."/>
            <person name="Zimmerman L.B."/>
            <person name="Zorn A.M."/>
            <person name="Grainger R."/>
            <person name="Grammer T."/>
            <person name="Khokha M.K."/>
            <person name="Richardson P.M."/>
            <person name="Rokhsar D.S."/>
        </authorList>
    </citation>
    <scope>NUCLEOTIDE SEQUENCE [LARGE SCALE GENOMIC DNA]</scope>
    <source>
        <strain evidence="2">Nigerian</strain>
    </source>
</reference>
<dbReference type="Gene3D" id="3.90.226.10">
    <property type="entry name" value="2-enoyl-CoA Hydratase, Chain A, domain 1"/>
    <property type="match status" value="1"/>
</dbReference>
<dbReference type="Pfam" id="PF00378">
    <property type="entry name" value="ECH_1"/>
    <property type="match status" value="1"/>
</dbReference>
<dbReference type="InterPro" id="IPR029045">
    <property type="entry name" value="ClpP/crotonase-like_dom_sf"/>
</dbReference>
<reference evidence="2" key="2">
    <citation type="submission" date="2020-05" db="UniProtKB">
        <authorList>
            <consortium name="Ensembl"/>
        </authorList>
    </citation>
    <scope>IDENTIFICATION</scope>
</reference>
<comment type="similarity">
    <text evidence="1">Belongs to the enoyl-CoA hydratase/isomerase family.</text>
</comment>
<dbReference type="NCBIfam" id="NF006108">
    <property type="entry name" value="PRK08259.1"/>
    <property type="match status" value="1"/>
</dbReference>
<evidence type="ECO:0000313" key="2">
    <source>
        <dbReference type="Ensembl" id="ENSXETP00000065043"/>
    </source>
</evidence>
<dbReference type="SUPFAM" id="SSF52096">
    <property type="entry name" value="ClpP/crotonase"/>
    <property type="match status" value="1"/>
</dbReference>
<dbReference type="PROSITE" id="PS00166">
    <property type="entry name" value="ENOYL_COA_HYDRATASE"/>
    <property type="match status" value="1"/>
</dbReference>
<dbReference type="GeneTree" id="ENSGT00940000165685"/>
<evidence type="ECO:0000256" key="1">
    <source>
        <dbReference type="RuleBase" id="RU003707"/>
    </source>
</evidence>
<dbReference type="InterPro" id="IPR018376">
    <property type="entry name" value="Enoyl-CoA_hyd/isom_CS"/>
</dbReference>
<gene>
    <name evidence="2" type="primary">XB941699</name>
</gene>
<name>A0A6I8PX54_XENTR</name>
<dbReference type="PANTHER" id="PTHR43802">
    <property type="entry name" value="ENOYL-COA HYDRATASE"/>
    <property type="match status" value="1"/>
</dbReference>
<dbReference type="Gene3D" id="1.10.287.2460">
    <property type="match status" value="1"/>
</dbReference>
<dbReference type="InterPro" id="IPR001753">
    <property type="entry name" value="Enoyl-CoA_hydra/iso"/>
</dbReference>
<protein>
    <submittedName>
        <fullName evidence="2">Uncharacterized XB941699</fullName>
    </submittedName>
</protein>
<dbReference type="Ensembl" id="ENSXETT00000092758">
    <property type="protein sequence ID" value="ENSXETP00000065043"/>
    <property type="gene ID" value="ENSXETG00000024633"/>
</dbReference>
<proteinExistence type="inferred from homology"/>
<dbReference type="Bgee" id="ENSXETG00000024633">
    <property type="expression patterns" value="Expressed in heart and 13 other cell types or tissues"/>
</dbReference>
<dbReference type="GO" id="GO:0003824">
    <property type="term" value="F:catalytic activity"/>
    <property type="evidence" value="ECO:0007669"/>
    <property type="project" value="InterPro"/>
</dbReference>
<dbReference type="PANTHER" id="PTHR43802:SF3">
    <property type="entry name" value="ENOYL-COA HYDRATASE ECHA8-RELATED"/>
    <property type="match status" value="1"/>
</dbReference>